<dbReference type="PROSITE" id="PS00223">
    <property type="entry name" value="ANNEXIN_1"/>
    <property type="match status" value="3"/>
</dbReference>
<evidence type="ECO:0000313" key="10">
    <source>
        <dbReference type="EMBL" id="KAF5921955.1"/>
    </source>
</evidence>
<name>A0A7J7F1R6_DICBM</name>
<dbReference type="GO" id="GO:0001786">
    <property type="term" value="F:phosphatidylserine binding"/>
    <property type="evidence" value="ECO:0007669"/>
    <property type="project" value="TreeGrafter"/>
</dbReference>
<keyword evidence="5 8" id="KW-0041">Annexin</keyword>
<feature type="binding site" evidence="7">
    <location>
        <position position="383"/>
    </location>
    <ligand>
        <name>Ca(2+)</name>
        <dbReference type="ChEBI" id="CHEBI:29108"/>
    </ligand>
</feature>
<dbReference type="InterPro" id="IPR018252">
    <property type="entry name" value="Annexin_repeat_CS"/>
</dbReference>
<dbReference type="PRINTS" id="PR01808">
    <property type="entry name" value="ANNEXINVIII"/>
</dbReference>
<comment type="similarity">
    <text evidence="1 8">Belongs to the annexin family.</text>
</comment>
<proteinExistence type="inferred from homology"/>
<dbReference type="Pfam" id="PF00191">
    <property type="entry name" value="Annexin"/>
    <property type="match status" value="4"/>
</dbReference>
<sequence>MPQGRGFSPQAVALAGMNLLTKRLFCGGDLAIPQSPEGNRQPPHRQAGHTTVSQGAPTFLIQPKARVWALQPLLAAPTASVAAPGMATVATCKSFAGTAGVLLQIEQEGVAVKGSPHFNPDSDAETLYKAMKGLAFISPPGGSGVLTLCTTAGTNEQAIIDVLTRRSNAQRQQIAKSFKAQFGQDLTETLKSELSGKFERLIIALMYPPYRYEAKELYDAMKGLGTKEGVVIEILASRTKNQLREIMKAYEEDYGSSLEEDIQADTSGYLERILVCLLQGSRDDVSGFVDPGLALQDAQDLYAAGEKIRGTDEMKFITILCTRSATHLMRVFEEYEKIANKSIEDSIKSETHGSLEEAMLTVVKCTRNLHSYFAERLYYAMKGAGTRDGTLIRNIVSRSEIDLNFIMCQFEKMYGKTLSSMIMEDTSGDYKNALLNLVGSNP</sequence>
<reference evidence="10 11" key="1">
    <citation type="journal article" date="2020" name="Mol. Biol. Evol.">
        <title>Interspecific Gene Flow and the Evolution of Specialization in Black and White Rhinoceros.</title>
        <authorList>
            <person name="Moodley Y."/>
            <person name="Westbury M.V."/>
            <person name="Russo I.M."/>
            <person name="Gopalakrishnan S."/>
            <person name="Rakotoarivelo A."/>
            <person name="Olsen R.A."/>
            <person name="Prost S."/>
            <person name="Tunstall T."/>
            <person name="Ryder O.A."/>
            <person name="Dalen L."/>
            <person name="Bruford M.W."/>
        </authorList>
    </citation>
    <scope>NUCLEOTIDE SEQUENCE [LARGE SCALE GENOMIC DNA]</scope>
    <source>
        <strain evidence="10">SBR-YM</strain>
        <tissue evidence="10">Skin</tissue>
    </source>
</reference>
<dbReference type="Proteomes" id="UP000551758">
    <property type="component" value="Unassembled WGS sequence"/>
</dbReference>
<dbReference type="Gene3D" id="1.10.220.10">
    <property type="entry name" value="Annexin"/>
    <property type="match status" value="4"/>
</dbReference>
<dbReference type="GO" id="GO:0005634">
    <property type="term" value="C:nucleus"/>
    <property type="evidence" value="ECO:0007669"/>
    <property type="project" value="TreeGrafter"/>
</dbReference>
<dbReference type="InterPro" id="IPR037104">
    <property type="entry name" value="Annexin_sf"/>
</dbReference>
<organism evidence="10 11">
    <name type="scientific">Diceros bicornis minor</name>
    <name type="common">South-central black rhinoceros</name>
    <dbReference type="NCBI Taxonomy" id="77932"/>
    <lineage>
        <taxon>Eukaryota</taxon>
        <taxon>Metazoa</taxon>
        <taxon>Chordata</taxon>
        <taxon>Craniata</taxon>
        <taxon>Vertebrata</taxon>
        <taxon>Euteleostomi</taxon>
        <taxon>Mammalia</taxon>
        <taxon>Eutheria</taxon>
        <taxon>Laurasiatheria</taxon>
        <taxon>Perissodactyla</taxon>
        <taxon>Rhinocerotidae</taxon>
        <taxon>Diceros</taxon>
    </lineage>
</organism>
<dbReference type="InterPro" id="IPR009115">
    <property type="entry name" value="ANX8"/>
</dbReference>
<protein>
    <recommendedName>
        <fullName evidence="8">Annexin</fullName>
    </recommendedName>
</protein>
<evidence type="ECO:0000256" key="5">
    <source>
        <dbReference type="ARBA" id="ARBA00023216"/>
    </source>
</evidence>
<dbReference type="FunFam" id="1.10.220.10:FF:000004">
    <property type="entry name" value="Annexin"/>
    <property type="match status" value="1"/>
</dbReference>
<keyword evidence="4 7" id="KW-0106">Calcium</keyword>
<dbReference type="GO" id="GO:0016197">
    <property type="term" value="P:endosomal transport"/>
    <property type="evidence" value="ECO:0007669"/>
    <property type="project" value="TreeGrafter"/>
</dbReference>
<dbReference type="PROSITE" id="PS51897">
    <property type="entry name" value="ANNEXIN_2"/>
    <property type="match status" value="4"/>
</dbReference>
<evidence type="ECO:0000256" key="7">
    <source>
        <dbReference type="PIRSR" id="PIRSR609115-1"/>
    </source>
</evidence>
<evidence type="ECO:0000256" key="9">
    <source>
        <dbReference type="SAM" id="MobiDB-lite"/>
    </source>
</evidence>
<evidence type="ECO:0000256" key="2">
    <source>
        <dbReference type="ARBA" id="ARBA00022723"/>
    </source>
</evidence>
<dbReference type="PANTHER" id="PTHR10502">
    <property type="entry name" value="ANNEXIN"/>
    <property type="match status" value="1"/>
</dbReference>
<comment type="caution">
    <text evidence="10">The sequence shown here is derived from an EMBL/GenBank/DDBJ whole genome shotgun (WGS) entry which is preliminary data.</text>
</comment>
<feature type="binding site" evidence="7">
    <location>
        <position position="381"/>
    </location>
    <ligand>
        <name>Ca(2+)</name>
        <dbReference type="ChEBI" id="CHEBI:29108"/>
    </ligand>
</feature>
<dbReference type="FunFam" id="1.10.220.10:FF:000003">
    <property type="entry name" value="Annexin"/>
    <property type="match status" value="1"/>
</dbReference>
<dbReference type="SMART" id="SM00335">
    <property type="entry name" value="ANX"/>
    <property type="match status" value="4"/>
</dbReference>
<dbReference type="GO" id="GO:0005509">
    <property type="term" value="F:calcium ion binding"/>
    <property type="evidence" value="ECO:0007669"/>
    <property type="project" value="InterPro"/>
</dbReference>
<dbReference type="AlphaFoldDB" id="A0A7J7F1R6"/>
<dbReference type="GO" id="GO:0042584">
    <property type="term" value="C:chromaffin granule membrane"/>
    <property type="evidence" value="ECO:0007669"/>
    <property type="project" value="UniProtKB-ARBA"/>
</dbReference>
<gene>
    <name evidence="10" type="ORF">HPG69_015405</name>
</gene>
<dbReference type="EMBL" id="JACDTQ010001574">
    <property type="protein sequence ID" value="KAF5921955.1"/>
    <property type="molecule type" value="Genomic_DNA"/>
</dbReference>
<accession>A0A7J7F1R6</accession>
<dbReference type="InterPro" id="IPR001464">
    <property type="entry name" value="Annexin"/>
</dbReference>
<keyword evidence="3 8" id="KW-0677">Repeat</keyword>
<keyword evidence="11" id="KW-1185">Reference proteome</keyword>
<evidence type="ECO:0000256" key="6">
    <source>
        <dbReference type="ARBA" id="ARBA00023302"/>
    </source>
</evidence>
<feature type="region of interest" description="Disordered" evidence="9">
    <location>
        <begin position="31"/>
        <end position="51"/>
    </location>
</feature>
<dbReference type="SUPFAM" id="SSF47874">
    <property type="entry name" value="Annexin"/>
    <property type="match status" value="1"/>
</dbReference>
<evidence type="ECO:0000256" key="8">
    <source>
        <dbReference type="RuleBase" id="RU003540"/>
    </source>
</evidence>
<dbReference type="GO" id="GO:0007032">
    <property type="term" value="P:endosome organization"/>
    <property type="evidence" value="ECO:0007669"/>
    <property type="project" value="TreeGrafter"/>
</dbReference>
<dbReference type="InterPro" id="IPR018502">
    <property type="entry name" value="Annexin_repeat"/>
</dbReference>
<evidence type="ECO:0000256" key="1">
    <source>
        <dbReference type="ARBA" id="ARBA00007831"/>
    </source>
</evidence>
<dbReference type="FunFam" id="1.10.220.10:FF:000001">
    <property type="entry name" value="Annexin"/>
    <property type="match status" value="1"/>
</dbReference>
<dbReference type="PANTHER" id="PTHR10502:SF133">
    <property type="entry name" value="ANNEXIN A8-RELATED"/>
    <property type="match status" value="1"/>
</dbReference>
<feature type="binding site" evidence="7">
    <location>
        <position position="425"/>
    </location>
    <ligand>
        <name>Ca(2+)</name>
        <dbReference type="ChEBI" id="CHEBI:29108"/>
    </ligand>
</feature>
<keyword evidence="2 7" id="KW-0479">Metal-binding</keyword>
<dbReference type="PRINTS" id="PR00196">
    <property type="entry name" value="ANNEXIN"/>
</dbReference>
<dbReference type="GO" id="GO:0005886">
    <property type="term" value="C:plasma membrane"/>
    <property type="evidence" value="ECO:0007669"/>
    <property type="project" value="TreeGrafter"/>
</dbReference>
<evidence type="ECO:0000256" key="3">
    <source>
        <dbReference type="ARBA" id="ARBA00022737"/>
    </source>
</evidence>
<evidence type="ECO:0000256" key="4">
    <source>
        <dbReference type="ARBA" id="ARBA00022837"/>
    </source>
</evidence>
<keyword evidence="6 8" id="KW-0111">Calcium/phospholipid-binding</keyword>
<comment type="domain">
    <text evidence="8">A pair of annexin repeats may form one binding site for calcium and phospholipid.</text>
</comment>
<evidence type="ECO:0000313" key="11">
    <source>
        <dbReference type="Proteomes" id="UP000551758"/>
    </source>
</evidence>
<feature type="binding site" evidence="7">
    <location>
        <position position="385"/>
    </location>
    <ligand>
        <name>Ca(2+)</name>
        <dbReference type="ChEBI" id="CHEBI:29108"/>
    </ligand>
</feature>
<dbReference type="FunFam" id="1.10.220.10:FF:000002">
    <property type="entry name" value="Annexin"/>
    <property type="match status" value="1"/>
</dbReference>
<dbReference type="GO" id="GO:0005544">
    <property type="term" value="F:calcium-dependent phospholipid binding"/>
    <property type="evidence" value="ECO:0007669"/>
    <property type="project" value="UniProtKB-KW"/>
</dbReference>